<organism evidence="1">
    <name type="scientific">Spongospora subterranea</name>
    <dbReference type="NCBI Taxonomy" id="70186"/>
    <lineage>
        <taxon>Eukaryota</taxon>
        <taxon>Sar</taxon>
        <taxon>Rhizaria</taxon>
        <taxon>Endomyxa</taxon>
        <taxon>Phytomyxea</taxon>
        <taxon>Plasmodiophorida</taxon>
        <taxon>Plasmodiophoridae</taxon>
        <taxon>Spongospora</taxon>
    </lineage>
</organism>
<name>A0A0H5RF79_9EUKA</name>
<feature type="non-terminal residue" evidence="1">
    <location>
        <position position="1"/>
    </location>
</feature>
<dbReference type="AlphaFoldDB" id="A0A0H5RF79"/>
<protein>
    <submittedName>
        <fullName evidence="1">Uncharacterized protein</fullName>
    </submittedName>
</protein>
<dbReference type="EMBL" id="HACM01012261">
    <property type="protein sequence ID" value="CRZ12703.1"/>
    <property type="molecule type" value="Transcribed_RNA"/>
</dbReference>
<evidence type="ECO:0000313" key="1">
    <source>
        <dbReference type="EMBL" id="CRZ12703.1"/>
    </source>
</evidence>
<accession>A0A0H5RF79</accession>
<proteinExistence type="predicted"/>
<sequence>FLMLEIIRVRFPCTLIFFLDIAIQKNVQIKRTFPVLIGKNQHKTECLSHRSIRVVKIVFNFKLMHTFQMKPSLPSKHILYSLHFDFDEASGHIKQQSISNITEV</sequence>
<reference evidence="1" key="1">
    <citation type="submission" date="2015-04" db="EMBL/GenBank/DDBJ databases">
        <title>The genome sequence of the plant pathogenic Rhizarian Plasmodiophora brassicae reveals insights in its biotrophic life cycle and the origin of chitin synthesis.</title>
        <authorList>
            <person name="Schwelm A."/>
            <person name="Fogelqvist J."/>
            <person name="Knaust A."/>
            <person name="Julke S."/>
            <person name="Lilja T."/>
            <person name="Dhandapani V."/>
            <person name="Bonilla-Rosso G."/>
            <person name="Karlsson M."/>
            <person name="Shevchenko A."/>
            <person name="Choi S.R."/>
            <person name="Kim H.G."/>
            <person name="Park J.Y."/>
            <person name="Lim Y.P."/>
            <person name="Ludwig-Muller J."/>
            <person name="Dixelius C."/>
        </authorList>
    </citation>
    <scope>NUCLEOTIDE SEQUENCE</scope>
    <source>
        <tissue evidence="1">Potato root galls</tissue>
    </source>
</reference>